<proteinExistence type="predicted"/>
<name>A0A5B0S4J9_PUCGR</name>
<evidence type="ECO:0000313" key="2">
    <source>
        <dbReference type="EMBL" id="KAA1131614.1"/>
    </source>
</evidence>
<dbReference type="Proteomes" id="UP000325313">
    <property type="component" value="Unassembled WGS sequence"/>
</dbReference>
<accession>A0A5B0S4J9</accession>
<evidence type="ECO:0000313" key="1">
    <source>
        <dbReference type="EMBL" id="KAA1080656.1"/>
    </source>
</evidence>
<evidence type="ECO:0000313" key="3">
    <source>
        <dbReference type="Proteomes" id="UP000324748"/>
    </source>
</evidence>
<evidence type="ECO:0000313" key="4">
    <source>
        <dbReference type="Proteomes" id="UP000325313"/>
    </source>
</evidence>
<gene>
    <name evidence="1" type="ORF">PGT21_016036</name>
    <name evidence="2" type="ORF">PGTUg99_033415</name>
</gene>
<dbReference type="EMBL" id="VDEP01000103">
    <property type="protein sequence ID" value="KAA1131614.1"/>
    <property type="molecule type" value="Genomic_DNA"/>
</dbReference>
<keyword evidence="3" id="KW-1185">Reference proteome</keyword>
<organism evidence="2 4">
    <name type="scientific">Puccinia graminis f. sp. tritici</name>
    <dbReference type="NCBI Taxonomy" id="56615"/>
    <lineage>
        <taxon>Eukaryota</taxon>
        <taxon>Fungi</taxon>
        <taxon>Dikarya</taxon>
        <taxon>Basidiomycota</taxon>
        <taxon>Pucciniomycotina</taxon>
        <taxon>Pucciniomycetes</taxon>
        <taxon>Pucciniales</taxon>
        <taxon>Pucciniaceae</taxon>
        <taxon>Puccinia</taxon>
    </lineage>
</organism>
<dbReference type="AlphaFoldDB" id="A0A5B0S4J9"/>
<sequence length="113" mass="12104">MNDALGSGKACSVGLSAQPVITNSGLLCISRMSQADDVLQSNDYGEPGFSTLCKVILVEAREKQLCKLSIKSASNQHISTSVTTTTTTSLYKKKVGFIISRASSAERFLKRIT</sequence>
<protein>
    <submittedName>
        <fullName evidence="2">Uncharacterized protein</fullName>
    </submittedName>
</protein>
<dbReference type="EMBL" id="VSWC01000131">
    <property type="protein sequence ID" value="KAA1080656.1"/>
    <property type="molecule type" value="Genomic_DNA"/>
</dbReference>
<comment type="caution">
    <text evidence="2">The sequence shown here is derived from an EMBL/GenBank/DDBJ whole genome shotgun (WGS) entry which is preliminary data.</text>
</comment>
<dbReference type="Proteomes" id="UP000324748">
    <property type="component" value="Unassembled WGS sequence"/>
</dbReference>
<reference evidence="3 4" key="1">
    <citation type="submission" date="2019-05" db="EMBL/GenBank/DDBJ databases">
        <title>Emergence of the Ug99 lineage of the wheat stem rust pathogen through somatic hybridization.</title>
        <authorList>
            <person name="Li F."/>
            <person name="Upadhyaya N.M."/>
            <person name="Sperschneider J."/>
            <person name="Matny O."/>
            <person name="Nguyen-Phuc H."/>
            <person name="Mago R."/>
            <person name="Raley C."/>
            <person name="Miller M.E."/>
            <person name="Silverstein K.A.T."/>
            <person name="Henningsen E."/>
            <person name="Hirsch C.D."/>
            <person name="Visser B."/>
            <person name="Pretorius Z.A."/>
            <person name="Steffenson B.J."/>
            <person name="Schwessinger B."/>
            <person name="Dodds P.N."/>
            <person name="Figueroa M."/>
        </authorList>
    </citation>
    <scope>NUCLEOTIDE SEQUENCE [LARGE SCALE GENOMIC DNA]</scope>
    <source>
        <strain evidence="1">21-0</strain>
        <strain evidence="2 4">Ug99</strain>
    </source>
</reference>